<sequence length="217" mass="24779">MSDIVVLTQVDEDGFVLDSLIIPLYDEEGNPNGILNSPYLVPPNGDGLWKPKWDFDNKVWTEGDKVAAFQATKDRLIERFNIECDNIIGDSFTYGDYEFHFRKTQDQIWLNMQLTFCLAYPSDELIEWKTKNAGPQYFTRDEFFNICVAGSKHLKGNLRTLWALEKYITDATTEDQLAMLTTFEESKPFAEELIKQYEEAAKQKALEGAGTDGDTTG</sequence>
<dbReference type="RefSeq" id="YP_009151640.1">
    <property type="nucleotide sequence ID" value="NC_027374.1"/>
</dbReference>
<organism evidence="2 3">
    <name type="scientific">Bacillus phage Moonbeam</name>
    <dbReference type="NCBI Taxonomy" id="1540091"/>
    <lineage>
        <taxon>Viruses</taxon>
        <taxon>Duplodnaviria</taxon>
        <taxon>Heunggongvirae</taxon>
        <taxon>Uroviricota</taxon>
        <taxon>Caudoviricetes</taxon>
        <taxon>Herelleviridae</taxon>
        <taxon>Bastillevirinae</taxon>
        <taxon>Moonbeamvirus</taxon>
        <taxon>Moonbeamvirus moonbeam</taxon>
    </lineage>
</organism>
<reference evidence="2 3" key="1">
    <citation type="submission" date="2014-07" db="EMBL/GenBank/DDBJ databases">
        <title>Complete Genome of Bacillus megaterium Myophage Moonbeam.</title>
        <authorList>
            <person name="Cadungog J.N."/>
            <person name="Khatemi B.E."/>
            <person name="Hernandez A.C."/>
            <person name="Everett G.F.K."/>
        </authorList>
    </citation>
    <scope>NUCLEOTIDE SEQUENCE [LARGE SCALE GENOMIC DNA]</scope>
</reference>
<feature type="domain" description="DUF4376" evidence="1">
    <location>
        <begin position="72"/>
        <end position="175"/>
    </location>
</feature>
<evidence type="ECO:0000313" key="3">
    <source>
        <dbReference type="Proteomes" id="UP000030207"/>
    </source>
</evidence>
<dbReference type="KEGG" id="vg:24608052"/>
<evidence type="ECO:0000313" key="2">
    <source>
        <dbReference type="EMBL" id="AIW03475.1"/>
    </source>
</evidence>
<dbReference type="EMBL" id="KM236246">
    <property type="protein sequence ID" value="AIW03475.1"/>
    <property type="molecule type" value="Genomic_DNA"/>
</dbReference>
<name>A0A0A0RN45_9CAUD</name>
<evidence type="ECO:0000259" key="1">
    <source>
        <dbReference type="Pfam" id="PF14301"/>
    </source>
</evidence>
<dbReference type="Pfam" id="PF14301">
    <property type="entry name" value="DUF4376"/>
    <property type="match status" value="1"/>
</dbReference>
<dbReference type="Proteomes" id="UP000030207">
    <property type="component" value="Segment"/>
</dbReference>
<proteinExistence type="predicted"/>
<accession>A0A0A0RN45</accession>
<gene>
    <name evidence="2" type="ORF">CPT_Moonbeam77</name>
</gene>
<keyword evidence="3" id="KW-1185">Reference proteome</keyword>
<protein>
    <recommendedName>
        <fullName evidence="1">DUF4376 domain-containing protein</fullName>
    </recommendedName>
</protein>
<dbReference type="GeneID" id="24608052"/>
<dbReference type="InterPro" id="IPR025484">
    <property type="entry name" value="DUF4376"/>
</dbReference>
<dbReference type="OrthoDB" id="32798at10239"/>